<dbReference type="InterPro" id="IPR034660">
    <property type="entry name" value="DinB/YfiT-like"/>
</dbReference>
<dbReference type="Gene3D" id="1.20.120.450">
    <property type="entry name" value="dinb family like domain"/>
    <property type="match status" value="1"/>
</dbReference>
<protein>
    <submittedName>
        <fullName evidence="1">Uncharacterized protein</fullName>
    </submittedName>
</protein>
<reference evidence="1" key="1">
    <citation type="submission" date="2019-08" db="EMBL/GenBank/DDBJ databases">
        <authorList>
            <person name="Kucharzyk K."/>
            <person name="Murdoch R.W."/>
            <person name="Higgins S."/>
            <person name="Loffler F."/>
        </authorList>
    </citation>
    <scope>NUCLEOTIDE SEQUENCE</scope>
</reference>
<dbReference type="AlphaFoldDB" id="A0A645I1Z6"/>
<gene>
    <name evidence="1" type="ORF">SDC9_192327</name>
</gene>
<proteinExistence type="predicted"/>
<dbReference type="EMBL" id="VSSQ01104137">
    <property type="protein sequence ID" value="MPN44762.1"/>
    <property type="molecule type" value="Genomic_DNA"/>
</dbReference>
<dbReference type="SUPFAM" id="SSF109854">
    <property type="entry name" value="DinB/YfiT-like putative metalloenzymes"/>
    <property type="match status" value="1"/>
</dbReference>
<comment type="caution">
    <text evidence="1">The sequence shown here is derived from an EMBL/GenBank/DDBJ whole genome shotgun (WGS) entry which is preliminary data.</text>
</comment>
<sequence>MINNDQNICQNPIHNQLRAAIAMLERAIHACPATLWEAFMWHDAKMGADFSRFWYIAYHSLFYLDLYLSGSLEGFAPPPPFTLDELDPKGKQPPRVFTQAELLDYADFCRAKCDGVFARLDEAQLHQSCSFPWMEMSYAELLLDNMRHVQEHGAQLNMFLGQQAGVHSSWE</sequence>
<accession>A0A645I1Z6</accession>
<organism evidence="1">
    <name type="scientific">bioreactor metagenome</name>
    <dbReference type="NCBI Taxonomy" id="1076179"/>
    <lineage>
        <taxon>unclassified sequences</taxon>
        <taxon>metagenomes</taxon>
        <taxon>ecological metagenomes</taxon>
    </lineage>
</organism>
<name>A0A645I1Z6_9ZZZZ</name>
<evidence type="ECO:0000313" key="1">
    <source>
        <dbReference type="EMBL" id="MPN44762.1"/>
    </source>
</evidence>